<keyword evidence="2" id="KW-1185">Reference proteome</keyword>
<dbReference type="EMBL" id="PTJD01000002">
    <property type="protein sequence ID" value="PPK98040.1"/>
    <property type="molecule type" value="Genomic_DNA"/>
</dbReference>
<gene>
    <name evidence="1" type="ORF">CLV92_102193</name>
</gene>
<comment type="caution">
    <text evidence="1">The sequence shown here is derived from an EMBL/GenBank/DDBJ whole genome shotgun (WGS) entry which is preliminary data.</text>
</comment>
<dbReference type="Proteomes" id="UP000239485">
    <property type="component" value="Unassembled WGS sequence"/>
</dbReference>
<sequence length="232" mass="25589">MTGGAASAHRVRGPAALWAAAAAPGRQRAHCWGNRLRQLTGWGQRVDDLEDDVYLVGALGPPQVIDGADPDRRYCVVQQGSTVRGHSEEKYEILDRLRHGILVRELLPLLGPDGQRQLAELVRERLVVVDPLRRPELLDELLLVSVLEDLGPYEGSELIHTVRFGDGTEARISVHTLAMIEECDAGRTLGQAVALAEEHGTDRDLLIAMLDSDLGHLFAQRVAMFDWLEEQG</sequence>
<evidence type="ECO:0000313" key="1">
    <source>
        <dbReference type="EMBL" id="PPK98040.1"/>
    </source>
</evidence>
<dbReference type="AlphaFoldDB" id="A0A2S6IUT8"/>
<protein>
    <submittedName>
        <fullName evidence="1">Uncharacterized protein</fullName>
    </submittedName>
</protein>
<evidence type="ECO:0000313" key="2">
    <source>
        <dbReference type="Proteomes" id="UP000239485"/>
    </source>
</evidence>
<accession>A0A2S6IUT8</accession>
<reference evidence="1 2" key="1">
    <citation type="submission" date="2018-02" db="EMBL/GenBank/DDBJ databases">
        <title>Genomic Encyclopedia of Archaeal and Bacterial Type Strains, Phase II (KMG-II): from individual species to whole genera.</title>
        <authorList>
            <person name="Goeker M."/>
        </authorList>
    </citation>
    <scope>NUCLEOTIDE SEQUENCE [LARGE SCALE GENOMIC DNA]</scope>
    <source>
        <strain evidence="1 2">DSM 22857</strain>
    </source>
</reference>
<name>A0A2S6IUT8_9ACTN</name>
<proteinExistence type="predicted"/>
<organism evidence="1 2">
    <name type="scientific">Kineococcus xinjiangensis</name>
    <dbReference type="NCBI Taxonomy" id="512762"/>
    <lineage>
        <taxon>Bacteria</taxon>
        <taxon>Bacillati</taxon>
        <taxon>Actinomycetota</taxon>
        <taxon>Actinomycetes</taxon>
        <taxon>Kineosporiales</taxon>
        <taxon>Kineosporiaceae</taxon>
        <taxon>Kineococcus</taxon>
    </lineage>
</organism>